<dbReference type="InterPro" id="IPR045150">
    <property type="entry name" value="CYB561D1/2"/>
</dbReference>
<gene>
    <name evidence="14" type="ORF">PSON_ATCC_30995.1.T1640013</name>
</gene>
<feature type="transmembrane region" description="Helical" evidence="11">
    <location>
        <begin position="59"/>
        <end position="79"/>
    </location>
</feature>
<comment type="cofactor">
    <cofactor evidence="1">
        <name>heme b</name>
        <dbReference type="ChEBI" id="CHEBI:60344"/>
    </cofactor>
</comment>
<evidence type="ECO:0000256" key="1">
    <source>
        <dbReference type="ARBA" id="ARBA00001970"/>
    </source>
</evidence>
<feature type="transmembrane region" description="Helical" evidence="11">
    <location>
        <begin position="131"/>
        <end position="150"/>
    </location>
</feature>
<accession>A0A8S1RCJ8</accession>
<comment type="caution">
    <text evidence="14">The sequence shown here is derived from an EMBL/GenBank/DDBJ whole genome shotgun (WGS) entry which is preliminary data.</text>
</comment>
<keyword evidence="9" id="KW-0408">Iron</keyword>
<protein>
    <recommendedName>
        <fullName evidence="13">Cytochrome b5 heme-binding domain-containing protein</fullName>
    </recommendedName>
</protein>
<feature type="transmembrane region" description="Helical" evidence="11">
    <location>
        <begin position="171"/>
        <end position="193"/>
    </location>
</feature>
<dbReference type="AlphaFoldDB" id="A0A8S1RCJ8"/>
<dbReference type="PANTHER" id="PTHR15422">
    <property type="entry name" value="OS05G0565100 PROTEIN"/>
    <property type="match status" value="1"/>
</dbReference>
<keyword evidence="8 11" id="KW-1133">Transmembrane helix</keyword>
<keyword evidence="5 11" id="KW-0812">Transmembrane</keyword>
<evidence type="ECO:0000256" key="12">
    <source>
        <dbReference type="SAM" id="SignalP"/>
    </source>
</evidence>
<keyword evidence="15" id="KW-1185">Reference proteome</keyword>
<keyword evidence="6" id="KW-0479">Metal-binding</keyword>
<feature type="domain" description="Cytochrome b5 heme-binding" evidence="13">
    <location>
        <begin position="254"/>
        <end position="341"/>
    </location>
</feature>
<dbReference type="CDD" id="cd08760">
    <property type="entry name" value="Cyt_b561_FRRS1_like"/>
    <property type="match status" value="1"/>
</dbReference>
<evidence type="ECO:0000256" key="2">
    <source>
        <dbReference type="ARBA" id="ARBA00004141"/>
    </source>
</evidence>
<evidence type="ECO:0000256" key="3">
    <source>
        <dbReference type="ARBA" id="ARBA00022448"/>
    </source>
</evidence>
<dbReference type="InterPro" id="IPR006593">
    <property type="entry name" value="Cyt_b561/ferric_Rdtase_TM"/>
</dbReference>
<evidence type="ECO:0000313" key="14">
    <source>
        <dbReference type="EMBL" id="CAD8125991.1"/>
    </source>
</evidence>
<dbReference type="OrthoDB" id="301208at2759"/>
<keyword evidence="7" id="KW-0249">Electron transport</keyword>
<evidence type="ECO:0000256" key="5">
    <source>
        <dbReference type="ARBA" id="ARBA00022692"/>
    </source>
</evidence>
<feature type="chain" id="PRO_5035864633" description="Cytochrome b5 heme-binding domain-containing protein" evidence="12">
    <location>
        <begin position="18"/>
        <end position="652"/>
    </location>
</feature>
<feature type="signal peptide" evidence="12">
    <location>
        <begin position="1"/>
        <end position="17"/>
    </location>
</feature>
<dbReference type="GO" id="GO:0016020">
    <property type="term" value="C:membrane"/>
    <property type="evidence" value="ECO:0007669"/>
    <property type="project" value="UniProtKB-SubCell"/>
</dbReference>
<proteinExistence type="predicted"/>
<keyword evidence="4" id="KW-0349">Heme</keyword>
<evidence type="ECO:0000256" key="8">
    <source>
        <dbReference type="ARBA" id="ARBA00022989"/>
    </source>
</evidence>
<dbReference type="GO" id="GO:0140575">
    <property type="term" value="F:transmembrane monodehydroascorbate reductase activity"/>
    <property type="evidence" value="ECO:0007669"/>
    <property type="project" value="InterPro"/>
</dbReference>
<evidence type="ECO:0000256" key="6">
    <source>
        <dbReference type="ARBA" id="ARBA00022723"/>
    </source>
</evidence>
<organism evidence="14 15">
    <name type="scientific">Paramecium sonneborni</name>
    <dbReference type="NCBI Taxonomy" id="65129"/>
    <lineage>
        <taxon>Eukaryota</taxon>
        <taxon>Sar</taxon>
        <taxon>Alveolata</taxon>
        <taxon>Ciliophora</taxon>
        <taxon>Intramacronucleata</taxon>
        <taxon>Oligohymenophorea</taxon>
        <taxon>Peniculida</taxon>
        <taxon>Parameciidae</taxon>
        <taxon>Paramecium</taxon>
    </lineage>
</organism>
<name>A0A8S1RCJ8_9CILI</name>
<dbReference type="InterPro" id="IPR001199">
    <property type="entry name" value="Cyt_B5-like_heme/steroid-bd"/>
</dbReference>
<evidence type="ECO:0000256" key="7">
    <source>
        <dbReference type="ARBA" id="ARBA00022982"/>
    </source>
</evidence>
<evidence type="ECO:0000259" key="13">
    <source>
        <dbReference type="PROSITE" id="PS50255"/>
    </source>
</evidence>
<comment type="subcellular location">
    <subcellularLocation>
        <location evidence="2">Membrane</location>
        <topology evidence="2">Multi-pass membrane protein</topology>
    </subcellularLocation>
</comment>
<evidence type="ECO:0000256" key="10">
    <source>
        <dbReference type="ARBA" id="ARBA00023136"/>
    </source>
</evidence>
<dbReference type="Pfam" id="PF03188">
    <property type="entry name" value="Cytochrom_B561"/>
    <property type="match status" value="1"/>
</dbReference>
<dbReference type="EMBL" id="CAJJDN010000164">
    <property type="protein sequence ID" value="CAD8125991.1"/>
    <property type="molecule type" value="Genomic_DNA"/>
</dbReference>
<evidence type="ECO:0000256" key="9">
    <source>
        <dbReference type="ARBA" id="ARBA00023004"/>
    </source>
</evidence>
<feature type="transmembrane region" description="Helical" evidence="11">
    <location>
        <begin position="205"/>
        <end position="225"/>
    </location>
</feature>
<keyword evidence="10 11" id="KW-0472">Membrane</keyword>
<evidence type="ECO:0000256" key="4">
    <source>
        <dbReference type="ARBA" id="ARBA00022617"/>
    </source>
</evidence>
<evidence type="ECO:0000256" key="11">
    <source>
        <dbReference type="SAM" id="Phobius"/>
    </source>
</evidence>
<sequence length="652" mass="75737">MFTYILFLGLTIKQSYTQQVYDQYPQISFLANQNFKHKDLYGTNYEEEESPGSNVFFTFHQYANFITWAILVDLGIIANRYGILVQYKMEVHAIIMILVIIPSVVAEFFMIFGEGDPQLFGQENLEDIHGLLGFIFLGLMIFQAIGGIVLKFCIQSINIQSHLKIQSLLHIYLGYIIYLLGKIQLGFGYYLSFSNVVNEGQGNLISFWCVYAFMFFWRIIFEYLYQNGKFYQFFNKKEERSRQQSGTLSNSLMIQYIEQNEQSQLQEDFKSRLWVMFNNEIIDLTEFVHPGGQYIWNKIKGREVSRFIFGGCGLEDETAKQYEHSKNALVLLQNRVIGQLNRITVTIPNDEGSTTNITSWKLDTITKLNDKISYFGFSNSQYRIISQFTQIHSFGKYFQIKSLESKTVPIRQYTCILSMAPENVEYRIQLVTYIESIVKTNQQSNAPLQPKYLKELPMIIKCYESQKGFSKYIHKHKNEMYDIQGPFGPSHGIPNKGKIVIICGGTGIFPFLDLLDFLLKSIIYQITLNKFGKQLADSLNSYDCSFNTDVHITLFMAVANKSELIGSDILFPIIQLQKHLQKEVLRLIIKIKEKIEGIETIEERFSKEMFNRYLAKNLDYQRYLICGPPQIQASVPIILREMGVQDNFIHFI</sequence>
<keyword evidence="12" id="KW-0732">Signal</keyword>
<evidence type="ECO:0000313" key="15">
    <source>
        <dbReference type="Proteomes" id="UP000692954"/>
    </source>
</evidence>
<reference evidence="14" key="1">
    <citation type="submission" date="2021-01" db="EMBL/GenBank/DDBJ databases">
        <authorList>
            <consortium name="Genoscope - CEA"/>
            <person name="William W."/>
        </authorList>
    </citation>
    <scope>NUCLEOTIDE SEQUENCE</scope>
</reference>
<dbReference type="GO" id="GO:0020037">
    <property type="term" value="F:heme binding"/>
    <property type="evidence" value="ECO:0007669"/>
    <property type="project" value="TreeGrafter"/>
</dbReference>
<dbReference type="Proteomes" id="UP000692954">
    <property type="component" value="Unassembled WGS sequence"/>
</dbReference>
<feature type="transmembrane region" description="Helical" evidence="11">
    <location>
        <begin position="91"/>
        <end position="111"/>
    </location>
</feature>
<dbReference type="PANTHER" id="PTHR15422:SF24">
    <property type="entry name" value="DOMON RELATED DOMAIN-CONTAINING PROTEIN"/>
    <property type="match status" value="1"/>
</dbReference>
<dbReference type="GO" id="GO:0046872">
    <property type="term" value="F:metal ion binding"/>
    <property type="evidence" value="ECO:0007669"/>
    <property type="project" value="UniProtKB-KW"/>
</dbReference>
<dbReference type="PROSITE" id="PS50255">
    <property type="entry name" value="CYTOCHROME_B5_2"/>
    <property type="match status" value="1"/>
</dbReference>
<keyword evidence="3" id="KW-0813">Transport</keyword>